<dbReference type="InterPro" id="IPR036388">
    <property type="entry name" value="WH-like_DNA-bd_sf"/>
</dbReference>
<dbReference type="PATRIC" id="fig|1423772.3.peg.1364"/>
<dbReference type="InterPro" id="IPR035472">
    <property type="entry name" value="RpiR-like_SIS"/>
</dbReference>
<proteinExistence type="predicted"/>
<keyword evidence="2" id="KW-0238">DNA-binding</keyword>
<evidence type="ECO:0000313" key="5">
    <source>
        <dbReference type="EMBL" id="KRM76897.1"/>
    </source>
</evidence>
<dbReference type="GO" id="GO:0003700">
    <property type="term" value="F:DNA-binding transcription factor activity"/>
    <property type="evidence" value="ECO:0007669"/>
    <property type="project" value="InterPro"/>
</dbReference>
<dbReference type="EMBL" id="AYYN01000028">
    <property type="protein sequence ID" value="KRM76897.1"/>
    <property type="molecule type" value="Genomic_DNA"/>
</dbReference>
<dbReference type="Pfam" id="PF01418">
    <property type="entry name" value="HTH_6"/>
    <property type="match status" value="1"/>
</dbReference>
<feature type="domain" description="HTH rpiR-type" evidence="4">
    <location>
        <begin position="1"/>
        <end position="77"/>
    </location>
</feature>
<dbReference type="Gene3D" id="3.40.50.10490">
    <property type="entry name" value="Glucose-6-phosphate isomerase like protein, domain 1"/>
    <property type="match status" value="1"/>
</dbReference>
<dbReference type="SUPFAM" id="SSF53697">
    <property type="entry name" value="SIS domain"/>
    <property type="match status" value="1"/>
</dbReference>
<dbReference type="InterPro" id="IPR000281">
    <property type="entry name" value="HTH_RpiR"/>
</dbReference>
<dbReference type="Gene3D" id="1.10.10.10">
    <property type="entry name" value="Winged helix-like DNA-binding domain superfamily/Winged helix DNA-binding domain"/>
    <property type="match status" value="1"/>
</dbReference>
<organism evidence="5 6">
    <name type="scientific">Ligilactobacillus murinus DSM 20452 = NBRC 14221</name>
    <dbReference type="NCBI Taxonomy" id="1423772"/>
    <lineage>
        <taxon>Bacteria</taxon>
        <taxon>Bacillati</taxon>
        <taxon>Bacillota</taxon>
        <taxon>Bacilli</taxon>
        <taxon>Lactobacillales</taxon>
        <taxon>Lactobacillaceae</taxon>
        <taxon>Ligilactobacillus</taxon>
    </lineage>
</organism>
<dbReference type="AlphaFoldDB" id="A0A0R2BCT8"/>
<dbReference type="GO" id="GO:1901135">
    <property type="term" value="P:carbohydrate derivative metabolic process"/>
    <property type="evidence" value="ECO:0007669"/>
    <property type="project" value="InterPro"/>
</dbReference>
<accession>A0A0R2BCT8</accession>
<dbReference type="InterPro" id="IPR001347">
    <property type="entry name" value="SIS_dom"/>
</dbReference>
<dbReference type="PANTHER" id="PTHR30514">
    <property type="entry name" value="GLUCOKINASE"/>
    <property type="match status" value="1"/>
</dbReference>
<evidence type="ECO:0000259" key="4">
    <source>
        <dbReference type="PROSITE" id="PS51071"/>
    </source>
</evidence>
<dbReference type="SUPFAM" id="SSF46689">
    <property type="entry name" value="Homeodomain-like"/>
    <property type="match status" value="1"/>
</dbReference>
<gene>
    <name evidence="5" type="ORF">FC48_GL001275</name>
</gene>
<comment type="caution">
    <text evidence="5">The sequence shown here is derived from an EMBL/GenBank/DDBJ whole genome shotgun (WGS) entry which is preliminary data.</text>
</comment>
<dbReference type="RefSeq" id="WP_056958330.1">
    <property type="nucleotide sequence ID" value="NZ_AYYN01000028.1"/>
</dbReference>
<evidence type="ECO:0000256" key="3">
    <source>
        <dbReference type="ARBA" id="ARBA00023163"/>
    </source>
</evidence>
<dbReference type="PROSITE" id="PS51071">
    <property type="entry name" value="HTH_RPIR"/>
    <property type="match status" value="1"/>
</dbReference>
<protein>
    <submittedName>
        <fullName evidence="5">Transcriptional regulator</fullName>
    </submittedName>
</protein>
<keyword evidence="1" id="KW-0805">Transcription regulation</keyword>
<sequence>MTLEELITKHQKALGDLDKTILRYVLDNKKEVQQLGITELATATYTSKSTVLRLVRKLGFAGFSEFKYFLKTSTKEAEPATEMFADLQLSDIIKTIKGMEHVEWDDLTKQLKEAQTIYCYGTGFSQRRILDEFAKNLLQLGKRAITIPNKTELDMAMEMITPQDVVLLASLSGETENIKGNIFMWTLKNVPLVSVTQAGENTFASHSDFSLHYYVTPFSVIKEKKVESLVTLSVVVDYLFRKLTEKMSKDR</sequence>
<dbReference type="InterPro" id="IPR046348">
    <property type="entry name" value="SIS_dom_sf"/>
</dbReference>
<reference evidence="5 6" key="1">
    <citation type="journal article" date="2015" name="Genome Announc.">
        <title>Expanding the biotechnology potential of lactobacilli through comparative genomics of 213 strains and associated genera.</title>
        <authorList>
            <person name="Sun Z."/>
            <person name="Harris H.M."/>
            <person name="McCann A."/>
            <person name="Guo C."/>
            <person name="Argimon S."/>
            <person name="Zhang W."/>
            <person name="Yang X."/>
            <person name="Jeffery I.B."/>
            <person name="Cooney J.C."/>
            <person name="Kagawa T.F."/>
            <person name="Liu W."/>
            <person name="Song Y."/>
            <person name="Salvetti E."/>
            <person name="Wrobel A."/>
            <person name="Rasinkangas P."/>
            <person name="Parkhill J."/>
            <person name="Rea M.C."/>
            <person name="O'Sullivan O."/>
            <person name="Ritari J."/>
            <person name="Douillard F.P."/>
            <person name="Paul Ross R."/>
            <person name="Yang R."/>
            <person name="Briner A.E."/>
            <person name="Felis G.E."/>
            <person name="de Vos W.M."/>
            <person name="Barrangou R."/>
            <person name="Klaenhammer T.R."/>
            <person name="Caufield P.W."/>
            <person name="Cui Y."/>
            <person name="Zhang H."/>
            <person name="O'Toole P.W."/>
        </authorList>
    </citation>
    <scope>NUCLEOTIDE SEQUENCE [LARGE SCALE GENOMIC DNA]</scope>
    <source>
        <strain evidence="5 6">DSM 20452</strain>
    </source>
</reference>
<name>A0A0R2BCT8_9LACO</name>
<evidence type="ECO:0000313" key="6">
    <source>
        <dbReference type="Proteomes" id="UP000051612"/>
    </source>
</evidence>
<dbReference type="InterPro" id="IPR047640">
    <property type="entry name" value="RpiR-like"/>
</dbReference>
<evidence type="ECO:0000256" key="1">
    <source>
        <dbReference type="ARBA" id="ARBA00023015"/>
    </source>
</evidence>
<keyword evidence="3" id="KW-0804">Transcription</keyword>
<dbReference type="InterPro" id="IPR009057">
    <property type="entry name" value="Homeodomain-like_sf"/>
</dbReference>
<dbReference type="GO" id="GO:0097367">
    <property type="term" value="F:carbohydrate derivative binding"/>
    <property type="evidence" value="ECO:0007669"/>
    <property type="project" value="InterPro"/>
</dbReference>
<dbReference type="CDD" id="cd05013">
    <property type="entry name" value="SIS_RpiR"/>
    <property type="match status" value="1"/>
</dbReference>
<dbReference type="Proteomes" id="UP000051612">
    <property type="component" value="Unassembled WGS sequence"/>
</dbReference>
<dbReference type="PANTHER" id="PTHR30514:SF1">
    <property type="entry name" value="HTH-TYPE TRANSCRIPTIONAL REGULATOR HEXR-RELATED"/>
    <property type="match status" value="1"/>
</dbReference>
<dbReference type="GO" id="GO:0003677">
    <property type="term" value="F:DNA binding"/>
    <property type="evidence" value="ECO:0007669"/>
    <property type="project" value="UniProtKB-KW"/>
</dbReference>
<dbReference type="Pfam" id="PF01380">
    <property type="entry name" value="SIS"/>
    <property type="match status" value="1"/>
</dbReference>
<evidence type="ECO:0000256" key="2">
    <source>
        <dbReference type="ARBA" id="ARBA00023125"/>
    </source>
</evidence>